<keyword evidence="4 10" id="KW-0808">Transferase</keyword>
<feature type="transmembrane region" description="Helical" evidence="8">
    <location>
        <begin position="21"/>
        <end position="40"/>
    </location>
</feature>
<dbReference type="eggNOG" id="COG5305">
    <property type="taxonomic scope" value="Bacteria"/>
</dbReference>
<feature type="transmembrane region" description="Helical" evidence="8">
    <location>
        <begin position="410"/>
        <end position="430"/>
    </location>
</feature>
<proteinExistence type="predicted"/>
<dbReference type="GO" id="GO:0005886">
    <property type="term" value="C:plasma membrane"/>
    <property type="evidence" value="ECO:0007669"/>
    <property type="project" value="UniProtKB-SubCell"/>
</dbReference>
<reference evidence="10" key="1">
    <citation type="submission" date="2009-01" db="EMBL/GenBank/DDBJ databases">
        <title>Complete sequence of chromosome Cyanothece sp. PCC 7425.</title>
        <authorList>
            <consortium name="US DOE Joint Genome Institute"/>
            <person name="Lucas S."/>
            <person name="Copeland A."/>
            <person name="Lapidus A."/>
            <person name="Glavina del Rio T."/>
            <person name="Dalin E."/>
            <person name="Tice H."/>
            <person name="Bruce D."/>
            <person name="Goodwin L."/>
            <person name="Pitluck S."/>
            <person name="Sims D."/>
            <person name="Meineke L."/>
            <person name="Brettin T."/>
            <person name="Detter J.C."/>
            <person name="Han C."/>
            <person name="Larimer F."/>
            <person name="Land M."/>
            <person name="Hauser L."/>
            <person name="Kyrpides N."/>
            <person name="Ovchinnikova G."/>
            <person name="Liberton M."/>
            <person name="Stoeckel J."/>
            <person name="Banerjee A."/>
            <person name="Singh A."/>
            <person name="Page L."/>
            <person name="Sato H."/>
            <person name="Zhao L."/>
            <person name="Sherman L."/>
            <person name="Pakrasi H."/>
            <person name="Richardson P."/>
        </authorList>
    </citation>
    <scope>NUCLEOTIDE SEQUENCE</scope>
    <source>
        <strain evidence="10">PCC 7425</strain>
    </source>
</reference>
<accession>B8HV82</accession>
<keyword evidence="2" id="KW-1003">Cell membrane</keyword>
<evidence type="ECO:0000256" key="4">
    <source>
        <dbReference type="ARBA" id="ARBA00022679"/>
    </source>
</evidence>
<evidence type="ECO:0000256" key="1">
    <source>
        <dbReference type="ARBA" id="ARBA00004651"/>
    </source>
</evidence>
<evidence type="ECO:0000256" key="3">
    <source>
        <dbReference type="ARBA" id="ARBA00022676"/>
    </source>
</evidence>
<gene>
    <name evidence="10" type="ordered locus">Cyan7425_2173</name>
</gene>
<dbReference type="KEGG" id="cyn:Cyan7425_2173"/>
<feature type="transmembrane region" description="Helical" evidence="8">
    <location>
        <begin position="126"/>
        <end position="147"/>
    </location>
</feature>
<dbReference type="OrthoDB" id="495800at2"/>
<dbReference type="EMBL" id="CP001344">
    <property type="protein sequence ID" value="ACL44534.1"/>
    <property type="molecule type" value="Genomic_DNA"/>
</dbReference>
<dbReference type="STRING" id="395961.Cyan7425_2173"/>
<evidence type="ECO:0000256" key="6">
    <source>
        <dbReference type="ARBA" id="ARBA00022989"/>
    </source>
</evidence>
<comment type="subcellular location">
    <subcellularLocation>
        <location evidence="1">Cell membrane</location>
        <topology evidence="1">Multi-pass membrane protein</topology>
    </subcellularLocation>
</comment>
<evidence type="ECO:0000256" key="7">
    <source>
        <dbReference type="ARBA" id="ARBA00023136"/>
    </source>
</evidence>
<dbReference type="PANTHER" id="PTHR33908">
    <property type="entry name" value="MANNOSYLTRANSFERASE YKCB-RELATED"/>
    <property type="match status" value="1"/>
</dbReference>
<keyword evidence="3" id="KW-0328">Glycosyltransferase</keyword>
<feature type="transmembrane region" description="Helical" evidence="8">
    <location>
        <begin position="250"/>
        <end position="270"/>
    </location>
</feature>
<name>B8HV82_CYAP4</name>
<feature type="transmembrane region" description="Helical" evidence="8">
    <location>
        <begin position="376"/>
        <end position="398"/>
    </location>
</feature>
<feature type="transmembrane region" description="Helical" evidence="8">
    <location>
        <begin position="205"/>
        <end position="230"/>
    </location>
</feature>
<dbReference type="GO" id="GO:0009103">
    <property type="term" value="P:lipopolysaccharide biosynthetic process"/>
    <property type="evidence" value="ECO:0007669"/>
    <property type="project" value="UniProtKB-ARBA"/>
</dbReference>
<evidence type="ECO:0000256" key="5">
    <source>
        <dbReference type="ARBA" id="ARBA00022692"/>
    </source>
</evidence>
<keyword evidence="5 8" id="KW-0812">Transmembrane</keyword>
<protein>
    <submittedName>
        <fullName evidence="10">Glycosyl transferase family 39</fullName>
    </submittedName>
</protein>
<dbReference type="GO" id="GO:0016763">
    <property type="term" value="F:pentosyltransferase activity"/>
    <property type="evidence" value="ECO:0007669"/>
    <property type="project" value="TreeGrafter"/>
</dbReference>
<feature type="transmembrane region" description="Helical" evidence="8">
    <location>
        <begin position="179"/>
        <end position="196"/>
    </location>
</feature>
<feature type="transmembrane region" description="Helical" evidence="8">
    <location>
        <begin position="344"/>
        <end position="364"/>
    </location>
</feature>
<evidence type="ECO:0000256" key="8">
    <source>
        <dbReference type="SAM" id="Phobius"/>
    </source>
</evidence>
<feature type="transmembrane region" description="Helical" evidence="8">
    <location>
        <begin position="315"/>
        <end position="337"/>
    </location>
</feature>
<organism evidence="10">
    <name type="scientific">Cyanothece sp. (strain PCC 7425 / ATCC 29141)</name>
    <dbReference type="NCBI Taxonomy" id="395961"/>
    <lineage>
        <taxon>Bacteria</taxon>
        <taxon>Bacillati</taxon>
        <taxon>Cyanobacteriota</taxon>
        <taxon>Cyanophyceae</taxon>
        <taxon>Gomontiellales</taxon>
        <taxon>Cyanothecaceae</taxon>
        <taxon>Cyanothece</taxon>
    </lineage>
</organism>
<keyword evidence="7 8" id="KW-0472">Membrane</keyword>
<dbReference type="AlphaFoldDB" id="B8HV82"/>
<evidence type="ECO:0000259" key="9">
    <source>
        <dbReference type="Pfam" id="PF13231"/>
    </source>
</evidence>
<evidence type="ECO:0000256" key="2">
    <source>
        <dbReference type="ARBA" id="ARBA00022475"/>
    </source>
</evidence>
<dbReference type="InterPro" id="IPR038731">
    <property type="entry name" value="RgtA/B/C-like"/>
</dbReference>
<evidence type="ECO:0000313" key="10">
    <source>
        <dbReference type="EMBL" id="ACL44534.1"/>
    </source>
</evidence>
<keyword evidence="6 8" id="KW-1133">Transmembrane helix</keyword>
<dbReference type="Pfam" id="PF13231">
    <property type="entry name" value="PMT_2"/>
    <property type="match status" value="1"/>
</dbReference>
<sequence>MSAKQLRGQSPSLGRNFLAKYWLTILFTTILLIGVFFRVVNLDNKPIWVDETHTFSVISGYADSEVIEKFSSQTPVDVKTFLKYQYPNPDKNLGDFFYKLYTDVHPPLYFLIARTFVSWFGDSVTVLRSASAFLSILTLPAIYWLCLELFQSSLVSQVATVLFCVSPFQVLYAQEARPYSLFTLVILLSGASLLWTTRTKRRLPWFIYSASVALGLYSQFFFLFVIFGYFGYVFTVESFRFTKRARSFLLANLAGFIAFLPWLITVVIHLSSFKYKSSWIINHTLSILGAVRLWSENISLSFVDPRASEYFGFGRFGFYFLIPFIIILVVYSLYFLCTKTPKRVYLFVITLVASTALPLIAADLILGGNRQIWPRYLIPCFLGVQISVSYLLATKTFSLEPSHTNRKRRLWLLITAALLTAGIFFSSVIAQANTWWNKYGGGVTIQIAQLVNQAEHPLVIVNRSRPSAVLYYEFKPDVRLQFVSEQKLEVDPSQMDGSVFLLNPSDALKTEFNRLLYIELLAQFPDSGPKPGKPTELWKAEKRIAK</sequence>
<dbReference type="PANTHER" id="PTHR33908:SF11">
    <property type="entry name" value="MEMBRANE PROTEIN"/>
    <property type="match status" value="1"/>
</dbReference>
<dbReference type="InterPro" id="IPR050297">
    <property type="entry name" value="LipidA_mod_glycosyltrf_83"/>
</dbReference>
<dbReference type="HOGENOM" id="CLU_037292_0_0_3"/>
<feature type="domain" description="Glycosyltransferase RgtA/B/C/D-like" evidence="9">
    <location>
        <begin position="105"/>
        <end position="264"/>
    </location>
</feature>